<reference evidence="4" key="2">
    <citation type="submission" date="2025-08" db="UniProtKB">
        <authorList>
            <consortium name="Ensembl"/>
        </authorList>
    </citation>
    <scope>IDENTIFICATION</scope>
</reference>
<dbReference type="InterPro" id="IPR013783">
    <property type="entry name" value="Ig-like_fold"/>
</dbReference>
<dbReference type="AlphaFoldDB" id="A0A3Q1I5R2"/>
<keyword evidence="5" id="KW-1185">Reference proteome</keyword>
<dbReference type="GO" id="GO:0004896">
    <property type="term" value="F:cytokine receptor activity"/>
    <property type="evidence" value="ECO:0007669"/>
    <property type="project" value="TreeGrafter"/>
</dbReference>
<keyword evidence="1" id="KW-0472">Membrane</keyword>
<protein>
    <recommendedName>
        <fullName evidence="3">Fibronectin type-III domain-containing protein</fullName>
    </recommendedName>
</protein>
<feature type="chain" id="PRO_5018754897" description="Fibronectin type-III domain-containing protein" evidence="2">
    <location>
        <begin position="21"/>
        <end position="543"/>
    </location>
</feature>
<dbReference type="InParanoid" id="A0A3Q1I5R2"/>
<dbReference type="InterPro" id="IPR036116">
    <property type="entry name" value="FN3_sf"/>
</dbReference>
<sequence length="543" mass="59740">MWSMKVIILLLFCYARPLTGKVYFVSKNFNNVLHWDPVESASPEEKVLYSVQYKSDAMDQFQIKKECQNITALLCDLTAETASVYDIQYEARVFVNGSCHGRTTRFKPIAETIFGPPNLFTYTTVSSLHVNVTLPEGPNGISIADIINRSTNGHSKNVIIYTLEITEPKWAALVNKTTSGRFVIRLSSQTRYCGHVSYKTLAEWGRSESQNAPFCATLTGDHRMLLPWLLISAALLAAIVTMLVVYTCNYTKGGKQNRMPSSLGPRFPTQHKALQPPDENLNVYKAQICTTKTVYTTILAKPKVPSMGNGGYSPQDITFQDCTGSSVGTEEGGPIPNPQDTSSQSSEIYSAVVVHVPAEENKGMQQATTEDQKHSNLSLSSSAETWNKGGISSTQATIQDLDSTESNLARPLTLNTVRNPNGKLLLSALVFQLQSNTGEVSPLPSERKPLLSDLIDNKMEGPSLASLQSFDISDWSDSGCDDSTINTPTTIYSPSQPDFPQSHVNSSSCDTMFQSAYKQNWMPQILLGAAGKDNCDYKRNNFP</sequence>
<feature type="signal peptide" evidence="2">
    <location>
        <begin position="1"/>
        <end position="20"/>
    </location>
</feature>
<keyword evidence="2" id="KW-0732">Signal</keyword>
<dbReference type="Proteomes" id="UP000265040">
    <property type="component" value="Chromosome 16"/>
</dbReference>
<dbReference type="GeneTree" id="ENSGT00940000165457"/>
<dbReference type="SUPFAM" id="SSF49265">
    <property type="entry name" value="Fibronectin type III"/>
    <property type="match status" value="1"/>
</dbReference>
<dbReference type="OMA" id="FCYACLS"/>
<proteinExistence type="predicted"/>
<dbReference type="InterPro" id="IPR003961">
    <property type="entry name" value="FN3_dom"/>
</dbReference>
<evidence type="ECO:0000256" key="1">
    <source>
        <dbReference type="SAM" id="Phobius"/>
    </source>
</evidence>
<dbReference type="Ensembl" id="ENSATET00000012870.3">
    <property type="protein sequence ID" value="ENSATEP00000012663.1"/>
    <property type="gene ID" value="ENSATEG00000008856.3"/>
</dbReference>
<dbReference type="Pfam" id="PF01108">
    <property type="entry name" value="Tissue_fac"/>
    <property type="match status" value="1"/>
</dbReference>
<dbReference type="GO" id="GO:0005886">
    <property type="term" value="C:plasma membrane"/>
    <property type="evidence" value="ECO:0007669"/>
    <property type="project" value="TreeGrafter"/>
</dbReference>
<evidence type="ECO:0000256" key="2">
    <source>
        <dbReference type="SAM" id="SignalP"/>
    </source>
</evidence>
<dbReference type="PANTHER" id="PTHR20859">
    <property type="entry name" value="INTERFERON/INTERLEUKIN RECEPTOR"/>
    <property type="match status" value="1"/>
</dbReference>
<dbReference type="GeneID" id="113170571"/>
<dbReference type="CTD" id="163702"/>
<keyword evidence="1" id="KW-1133">Transmembrane helix</keyword>
<evidence type="ECO:0000259" key="3">
    <source>
        <dbReference type="Pfam" id="PF01108"/>
    </source>
</evidence>
<name>A0A3Q1I5R2_ANATE</name>
<dbReference type="RefSeq" id="XP_026228488.1">
    <property type="nucleotide sequence ID" value="XM_026372703.1"/>
</dbReference>
<reference evidence="4" key="1">
    <citation type="submission" date="2021-04" db="EMBL/GenBank/DDBJ databases">
        <authorList>
            <consortium name="Wellcome Sanger Institute Data Sharing"/>
        </authorList>
    </citation>
    <scope>NUCLEOTIDE SEQUENCE [LARGE SCALE GENOMIC DNA]</scope>
</reference>
<feature type="transmembrane region" description="Helical" evidence="1">
    <location>
        <begin position="225"/>
        <end position="248"/>
    </location>
</feature>
<evidence type="ECO:0000313" key="4">
    <source>
        <dbReference type="Ensembl" id="ENSATEP00000012663.1"/>
    </source>
</evidence>
<dbReference type="Gene3D" id="2.60.40.10">
    <property type="entry name" value="Immunoglobulins"/>
    <property type="match status" value="1"/>
</dbReference>
<evidence type="ECO:0000313" key="5">
    <source>
        <dbReference type="Proteomes" id="UP000265040"/>
    </source>
</evidence>
<keyword evidence="1" id="KW-0812">Transmembrane</keyword>
<reference evidence="4" key="3">
    <citation type="submission" date="2025-09" db="UniProtKB">
        <authorList>
            <consortium name="Ensembl"/>
        </authorList>
    </citation>
    <scope>IDENTIFICATION</scope>
</reference>
<organism evidence="4 5">
    <name type="scientific">Anabas testudineus</name>
    <name type="common">Climbing perch</name>
    <name type="synonym">Anthias testudineus</name>
    <dbReference type="NCBI Taxonomy" id="64144"/>
    <lineage>
        <taxon>Eukaryota</taxon>
        <taxon>Metazoa</taxon>
        <taxon>Chordata</taxon>
        <taxon>Craniata</taxon>
        <taxon>Vertebrata</taxon>
        <taxon>Euteleostomi</taxon>
        <taxon>Actinopterygii</taxon>
        <taxon>Neopterygii</taxon>
        <taxon>Teleostei</taxon>
        <taxon>Neoteleostei</taxon>
        <taxon>Acanthomorphata</taxon>
        <taxon>Anabantaria</taxon>
        <taxon>Anabantiformes</taxon>
        <taxon>Anabantoidei</taxon>
        <taxon>Anabantidae</taxon>
        <taxon>Anabas</taxon>
    </lineage>
</organism>
<dbReference type="STRING" id="64144.ENSATEP00000012663"/>
<accession>A0A3Q1I5R2</accession>
<dbReference type="InterPro" id="IPR050650">
    <property type="entry name" value="Type-II_Cytokine-TF_Rcpt"/>
</dbReference>
<feature type="domain" description="Fibronectin type-III" evidence="3">
    <location>
        <begin position="21"/>
        <end position="94"/>
    </location>
</feature>
<dbReference type="PANTHER" id="PTHR20859:SF53">
    <property type="entry name" value="INTERLEUKIN-22 RECEPTOR SUBUNIT ALPHA-1"/>
    <property type="match status" value="1"/>
</dbReference>
<dbReference type="OrthoDB" id="9908819at2759"/>